<evidence type="ECO:0000256" key="1">
    <source>
        <dbReference type="SAM" id="SignalP"/>
    </source>
</evidence>
<dbReference type="InterPro" id="IPR051043">
    <property type="entry name" value="Sulfatase_Mod_Factor_Kinase"/>
</dbReference>
<dbReference type="InterPro" id="IPR016187">
    <property type="entry name" value="CTDL_fold"/>
</dbReference>
<proteinExistence type="predicted"/>
<evidence type="ECO:0000259" key="2">
    <source>
        <dbReference type="Pfam" id="PF03781"/>
    </source>
</evidence>
<feature type="signal peptide" evidence="1">
    <location>
        <begin position="1"/>
        <end position="20"/>
    </location>
</feature>
<organism evidence="3 4">
    <name type="scientific">Oceanisphaera profunda</name>
    <dbReference type="NCBI Taxonomy" id="1416627"/>
    <lineage>
        <taxon>Bacteria</taxon>
        <taxon>Pseudomonadati</taxon>
        <taxon>Pseudomonadota</taxon>
        <taxon>Gammaproteobacteria</taxon>
        <taxon>Aeromonadales</taxon>
        <taxon>Aeromonadaceae</taxon>
        <taxon>Oceanisphaera</taxon>
    </lineage>
</organism>
<gene>
    <name evidence="3" type="ORF">CBP31_12410</name>
</gene>
<reference evidence="3 4" key="1">
    <citation type="journal article" date="2014" name="Int. J. Syst. Evol. Microbiol.">
        <title>Oceanisphaera profunda sp. nov., a marine bacterium isolated from deep-sea sediment, and emended description of the genus Oceanisphaera.</title>
        <authorList>
            <person name="Xu Z."/>
            <person name="Zhang X.Y."/>
            <person name="Su H.N."/>
            <person name="Yu Z.C."/>
            <person name="Liu C."/>
            <person name="Li H."/>
            <person name="Chen X.L."/>
            <person name="Song X.Y."/>
            <person name="Xie B.B."/>
            <person name="Qin Q.L."/>
            <person name="Zhou B.C."/>
            <person name="Shi M."/>
            <person name="Huang Y."/>
            <person name="Zhang Y.Z."/>
        </authorList>
    </citation>
    <scope>NUCLEOTIDE SEQUENCE [LARGE SCALE GENOMIC DNA]</scope>
    <source>
        <strain evidence="3 4">SM1222</strain>
    </source>
</reference>
<keyword evidence="1" id="KW-0732">Signal</keyword>
<dbReference type="InterPro" id="IPR005532">
    <property type="entry name" value="SUMF_dom"/>
</dbReference>
<dbReference type="Gene3D" id="3.90.1580.10">
    <property type="entry name" value="paralog of FGE (formylglycine-generating enzyme)"/>
    <property type="match status" value="1"/>
</dbReference>
<dbReference type="PANTHER" id="PTHR23150">
    <property type="entry name" value="SULFATASE MODIFYING FACTOR 1, 2"/>
    <property type="match status" value="1"/>
</dbReference>
<sequence>MSAALLLGLAALHTAAPTLAATHLQVANQSVEQMVELPGGEVRPLYLTKDSPLTPVAAFLLDRLPVTNAEFADFVQQTPAWQASQAPALFVESQYLSHWLDNKPNAVQAKQPVTHVSWYAANAYCQAQGKRLPSVSEWEYAAQASENRPNGSKEAGYTQRILAWYAKPATAELANVGESPANYWQVQDLHGLVWEWTQDFNTALVTGESRGDSSLDQGLFCGSAASGSADPSDYAAFMRYGFRSSLKAAYTLRNLGFRCAQDIVATERQGDTL</sequence>
<dbReference type="Pfam" id="PF03781">
    <property type="entry name" value="FGE-sulfatase"/>
    <property type="match status" value="1"/>
</dbReference>
<evidence type="ECO:0000313" key="4">
    <source>
        <dbReference type="Proteomes" id="UP000243937"/>
    </source>
</evidence>
<dbReference type="KEGG" id="opf:CBP31_12410"/>
<protein>
    <recommendedName>
        <fullName evidence="2">Sulfatase-modifying factor enzyme-like domain-containing protein</fullName>
    </recommendedName>
</protein>
<evidence type="ECO:0000313" key="3">
    <source>
        <dbReference type="EMBL" id="ART83324.1"/>
    </source>
</evidence>
<dbReference type="GO" id="GO:0120147">
    <property type="term" value="F:formylglycine-generating oxidase activity"/>
    <property type="evidence" value="ECO:0007669"/>
    <property type="project" value="TreeGrafter"/>
</dbReference>
<feature type="domain" description="Sulfatase-modifying factor enzyme-like" evidence="2">
    <location>
        <begin position="31"/>
        <end position="260"/>
    </location>
</feature>
<dbReference type="OrthoDB" id="9768004at2"/>
<keyword evidence="4" id="KW-1185">Reference proteome</keyword>
<feature type="chain" id="PRO_5012643417" description="Sulfatase-modifying factor enzyme-like domain-containing protein" evidence="1">
    <location>
        <begin position="21"/>
        <end position="273"/>
    </location>
</feature>
<dbReference type="SUPFAM" id="SSF56436">
    <property type="entry name" value="C-type lectin-like"/>
    <property type="match status" value="1"/>
</dbReference>
<name>A0A1Y0D7R5_9GAMM</name>
<dbReference type="EMBL" id="CP021377">
    <property type="protein sequence ID" value="ART83324.1"/>
    <property type="molecule type" value="Genomic_DNA"/>
</dbReference>
<accession>A0A1Y0D7R5</accession>
<dbReference type="Proteomes" id="UP000243937">
    <property type="component" value="Chromosome"/>
</dbReference>
<dbReference type="PANTHER" id="PTHR23150:SF19">
    <property type="entry name" value="FORMYLGLYCINE-GENERATING ENZYME"/>
    <property type="match status" value="1"/>
</dbReference>
<dbReference type="AlphaFoldDB" id="A0A1Y0D7R5"/>
<dbReference type="RefSeq" id="WP_087037750.1">
    <property type="nucleotide sequence ID" value="NZ_CP021377.1"/>
</dbReference>
<dbReference type="InterPro" id="IPR042095">
    <property type="entry name" value="SUMF_sf"/>
</dbReference>